<proteinExistence type="predicted"/>
<dbReference type="NCBIfam" id="TIGR03057">
    <property type="entry name" value="xxxLxxG_by_4"/>
    <property type="match status" value="1"/>
</dbReference>
<sequence length="608" mass="67298">MIIFKRLFVIVMIGFLLLPTLLVSASNNQSASGGQDGQRSGSYAEKTEVVYATLDANGNQTGMYVVNSFIIEEPGLIEDFGPYKRVKNLTDLQDIDVKGDRITFAASDEPFYYQGYLEEKPLPWVIDIFYYFNGQLVSPEEIIGKDGELELKIETKKNEAAVGGFFENYMLQITIPFRTEVFSDIQAEDGLMASAGENKQVTFTVLPEKEEQLVVTADVTGFEMESIEMTAVPSSLAIDQPDTDDMTDDMKSLSGATAGVHEGVRELHQGLVTLDDGIRNLHKGSADYQEGIQGLDEGTADVIEGSKSIDDALKSLSESVTDQTIHVDMSELEDLQNGLTHIAGGLKEVEQALADLKVAYAEAYQVLDQSIQTIPEGQISETDIHQLYASGADPDVLDQLIANYEAAQTVKGTYNRVNEAFESVEPALNHIIESIREIRINLEQMAEQLGNSLEEMTVQDSMGQLQEVIQTLSTNYQSFHQGLIEYTNGIHSLSAAYTDLHNGINTLKNGSNELSSGAADLKRGTAKLADSTNDLPDQIKNEMYAMIHEYDKSDYEPVSFVSSKNQNVASVQFVMKTESMKQDEIDEEETIQTKEVEGFWDRLLDLFK</sequence>
<dbReference type="Gene3D" id="1.10.287.950">
    <property type="entry name" value="Methyl-accepting chemotaxis protein"/>
    <property type="match status" value="1"/>
</dbReference>
<gene>
    <name evidence="1" type="ORF">EDD68_1096</name>
</gene>
<evidence type="ECO:0000313" key="1">
    <source>
        <dbReference type="EMBL" id="TCT22360.1"/>
    </source>
</evidence>
<dbReference type="Proteomes" id="UP000294650">
    <property type="component" value="Unassembled WGS sequence"/>
</dbReference>
<protein>
    <submittedName>
        <fullName evidence="1">X-X-X-Leu-X-X-Gly heptad repeat protein</fullName>
    </submittedName>
</protein>
<dbReference type="InterPro" id="IPR023908">
    <property type="entry name" value="xxxLxxG_rpt"/>
</dbReference>
<organism evidence="1 2">
    <name type="scientific">Melghiribacillus thermohalophilus</name>
    <dbReference type="NCBI Taxonomy" id="1324956"/>
    <lineage>
        <taxon>Bacteria</taxon>
        <taxon>Bacillati</taxon>
        <taxon>Bacillota</taxon>
        <taxon>Bacilli</taxon>
        <taxon>Bacillales</taxon>
        <taxon>Bacillaceae</taxon>
        <taxon>Melghiribacillus</taxon>
    </lineage>
</organism>
<name>A0A4R3N030_9BACI</name>
<dbReference type="EMBL" id="SMAN01000009">
    <property type="protein sequence ID" value="TCT22360.1"/>
    <property type="molecule type" value="Genomic_DNA"/>
</dbReference>
<keyword evidence="2" id="KW-1185">Reference proteome</keyword>
<dbReference type="OrthoDB" id="9815841at2"/>
<accession>A0A4R3N030</accession>
<comment type="caution">
    <text evidence="1">The sequence shown here is derived from an EMBL/GenBank/DDBJ whole genome shotgun (WGS) entry which is preliminary data.</text>
</comment>
<dbReference type="RefSeq" id="WP_132371678.1">
    <property type="nucleotide sequence ID" value="NZ_SMAN01000009.1"/>
</dbReference>
<dbReference type="AlphaFoldDB" id="A0A4R3N030"/>
<evidence type="ECO:0000313" key="2">
    <source>
        <dbReference type="Proteomes" id="UP000294650"/>
    </source>
</evidence>
<reference evidence="1 2" key="1">
    <citation type="submission" date="2019-03" db="EMBL/GenBank/DDBJ databases">
        <title>Genomic Encyclopedia of Type Strains, Phase IV (KMG-IV): sequencing the most valuable type-strain genomes for metagenomic binning, comparative biology and taxonomic classification.</title>
        <authorList>
            <person name="Goeker M."/>
        </authorList>
    </citation>
    <scope>NUCLEOTIDE SEQUENCE [LARGE SCALE GENOMIC DNA]</scope>
    <source>
        <strain evidence="1 2">DSM 25894</strain>
    </source>
</reference>